<sequence>LPPGHHRGRCVTFSAPCGDDHVCVSEAEIKKYSQFNCGPLLGKGGYGSVYAGTRKCDGLPVAIKYVSKARAEDELDMDGPLPLEVALMKQVTVEPRSPHLLQMLEWFDQPTRYIMVLERPEPCQDLVTFCQDRGGFLSEGLARSITTQLLGALLHCHERGVLHRDVKPENLLIQTDSHCVKLIDFGCGDLLKNTVYKEFAGTLEFTPPEWFSRGQYLAGPATVWSVGVTLFSLVCGFPPFNTIQEISRGRVAFPKGISAECRHLIRWCLRSREEDRPSLEEIQLHKWLS</sequence>
<dbReference type="AlphaFoldDB" id="A0A667XZ38"/>
<reference evidence="15" key="1">
    <citation type="submission" date="2019-06" db="EMBL/GenBank/DDBJ databases">
        <authorList>
            <consortium name="Wellcome Sanger Institute Data Sharing"/>
        </authorList>
    </citation>
    <scope>NUCLEOTIDE SEQUENCE [LARGE SCALE GENOMIC DNA]</scope>
</reference>
<name>A0A667XZ38_9TELE</name>
<dbReference type="GO" id="GO:0106310">
    <property type="term" value="F:protein serine kinase activity"/>
    <property type="evidence" value="ECO:0007669"/>
    <property type="project" value="UniProtKB-UniRule"/>
</dbReference>
<comment type="catalytic activity">
    <reaction evidence="9 10">
        <text>L-seryl-[protein] + ATP = O-phospho-L-seryl-[protein] + ADP + H(+)</text>
        <dbReference type="Rhea" id="RHEA:17989"/>
        <dbReference type="Rhea" id="RHEA-COMP:9863"/>
        <dbReference type="Rhea" id="RHEA-COMP:11604"/>
        <dbReference type="ChEBI" id="CHEBI:15378"/>
        <dbReference type="ChEBI" id="CHEBI:29999"/>
        <dbReference type="ChEBI" id="CHEBI:30616"/>
        <dbReference type="ChEBI" id="CHEBI:83421"/>
        <dbReference type="ChEBI" id="CHEBI:456216"/>
        <dbReference type="EC" id="2.7.11.1"/>
    </reaction>
</comment>
<feature type="binding site" evidence="12">
    <location>
        <begin position="41"/>
        <end position="49"/>
    </location>
    <ligand>
        <name>ATP</name>
        <dbReference type="ChEBI" id="CHEBI:30616"/>
    </ligand>
</feature>
<evidence type="ECO:0000256" key="2">
    <source>
        <dbReference type="ARBA" id="ARBA00022527"/>
    </source>
</evidence>
<dbReference type="Gene3D" id="1.10.510.10">
    <property type="entry name" value="Transferase(Phosphotransferase) domain 1"/>
    <property type="match status" value="1"/>
</dbReference>
<protein>
    <recommendedName>
        <fullName evidence="10">Serine/threonine-protein kinase</fullName>
        <ecNumber evidence="10">2.7.11.1</ecNumber>
    </recommendedName>
</protein>
<evidence type="ECO:0000256" key="3">
    <source>
        <dbReference type="ARBA" id="ARBA00022553"/>
    </source>
</evidence>
<dbReference type="PIRSF" id="PIRSF037993">
    <property type="entry name" value="STPK_Pim-1"/>
    <property type="match status" value="1"/>
</dbReference>
<evidence type="ECO:0000256" key="13">
    <source>
        <dbReference type="PROSITE-ProRule" id="PRU10141"/>
    </source>
</evidence>
<proteinExistence type="inferred from homology"/>
<keyword evidence="5 10" id="KW-0547">Nucleotide-binding</keyword>
<comment type="function">
    <text evidence="10">Proto-oncogene with serine/threonine kinase activity involved in cell survival and cell proliferation.</text>
</comment>
<feature type="domain" description="Protein kinase" evidence="14">
    <location>
        <begin position="35"/>
        <end position="288"/>
    </location>
</feature>
<dbReference type="GO" id="GO:0005524">
    <property type="term" value="F:ATP binding"/>
    <property type="evidence" value="ECO:0007669"/>
    <property type="project" value="UniProtKB-UniRule"/>
</dbReference>
<evidence type="ECO:0000256" key="8">
    <source>
        <dbReference type="ARBA" id="ARBA00047899"/>
    </source>
</evidence>
<evidence type="ECO:0000256" key="5">
    <source>
        <dbReference type="ARBA" id="ARBA00022741"/>
    </source>
</evidence>
<dbReference type="PANTHER" id="PTHR22984">
    <property type="entry name" value="SERINE/THREONINE-PROTEIN KINASE PIM"/>
    <property type="match status" value="1"/>
</dbReference>
<dbReference type="EC" id="2.7.11.1" evidence="10"/>
<dbReference type="InParanoid" id="A0A667XZ38"/>
<reference evidence="15" key="3">
    <citation type="submission" date="2025-09" db="UniProtKB">
        <authorList>
            <consortium name="Ensembl"/>
        </authorList>
    </citation>
    <scope>IDENTIFICATION</scope>
</reference>
<dbReference type="PROSITE" id="PS50011">
    <property type="entry name" value="PROTEIN_KINASE_DOM"/>
    <property type="match status" value="1"/>
</dbReference>
<keyword evidence="3" id="KW-0597">Phosphoprotein</keyword>
<evidence type="ECO:0000313" key="15">
    <source>
        <dbReference type="Ensembl" id="ENSMMDP00005022955.1"/>
    </source>
</evidence>
<dbReference type="InterPro" id="IPR017441">
    <property type="entry name" value="Protein_kinase_ATP_BS"/>
</dbReference>
<organism evidence="15 16">
    <name type="scientific">Myripristis murdjan</name>
    <name type="common">pinecone soldierfish</name>
    <dbReference type="NCBI Taxonomy" id="586833"/>
    <lineage>
        <taxon>Eukaryota</taxon>
        <taxon>Metazoa</taxon>
        <taxon>Chordata</taxon>
        <taxon>Craniata</taxon>
        <taxon>Vertebrata</taxon>
        <taxon>Euteleostomi</taxon>
        <taxon>Actinopterygii</taxon>
        <taxon>Neopterygii</taxon>
        <taxon>Teleostei</taxon>
        <taxon>Neoteleostei</taxon>
        <taxon>Acanthomorphata</taxon>
        <taxon>Holocentriformes</taxon>
        <taxon>Holocentridae</taxon>
        <taxon>Myripristis</taxon>
    </lineage>
</organism>
<dbReference type="GO" id="GO:0004674">
    <property type="term" value="F:protein serine/threonine kinase activity"/>
    <property type="evidence" value="ECO:0007669"/>
    <property type="project" value="UniProtKB-UniRule"/>
</dbReference>
<evidence type="ECO:0000313" key="16">
    <source>
        <dbReference type="Proteomes" id="UP000472263"/>
    </source>
</evidence>
<feature type="binding site" evidence="12">
    <location>
        <position position="118"/>
    </location>
    <ligand>
        <name>ATP</name>
        <dbReference type="ChEBI" id="CHEBI:30616"/>
    </ligand>
</feature>
<comment type="catalytic activity">
    <reaction evidence="8 10">
        <text>L-threonyl-[protein] + ATP = O-phospho-L-threonyl-[protein] + ADP + H(+)</text>
        <dbReference type="Rhea" id="RHEA:46608"/>
        <dbReference type="Rhea" id="RHEA-COMP:11060"/>
        <dbReference type="Rhea" id="RHEA-COMP:11605"/>
        <dbReference type="ChEBI" id="CHEBI:15378"/>
        <dbReference type="ChEBI" id="CHEBI:30013"/>
        <dbReference type="ChEBI" id="CHEBI:30616"/>
        <dbReference type="ChEBI" id="CHEBI:61977"/>
        <dbReference type="ChEBI" id="CHEBI:456216"/>
        <dbReference type="EC" id="2.7.11.1"/>
    </reaction>
</comment>
<keyword evidence="6 10" id="KW-0418">Kinase</keyword>
<dbReference type="SUPFAM" id="SSF56112">
    <property type="entry name" value="Protein kinase-like (PK-like)"/>
    <property type="match status" value="1"/>
</dbReference>
<keyword evidence="7 10" id="KW-0067">ATP-binding</keyword>
<dbReference type="PANTHER" id="PTHR22984:SF11">
    <property type="entry name" value="AURORA KINASE-RELATED"/>
    <property type="match status" value="1"/>
</dbReference>
<feature type="binding site" evidence="12 13">
    <location>
        <position position="64"/>
    </location>
    <ligand>
        <name>ATP</name>
        <dbReference type="ChEBI" id="CHEBI:30616"/>
    </ligand>
</feature>
<evidence type="ECO:0000259" key="14">
    <source>
        <dbReference type="PROSITE" id="PS50011"/>
    </source>
</evidence>
<dbReference type="Ensembl" id="ENSMMDT00005023459.1">
    <property type="protein sequence ID" value="ENSMMDP00005022955.1"/>
    <property type="gene ID" value="ENSMMDG00005011118.1"/>
</dbReference>
<evidence type="ECO:0000256" key="1">
    <source>
        <dbReference type="ARBA" id="ARBA00005505"/>
    </source>
</evidence>
<evidence type="ECO:0000256" key="11">
    <source>
        <dbReference type="PIRSR" id="PIRSR037993-1"/>
    </source>
</evidence>
<dbReference type="Pfam" id="PF00069">
    <property type="entry name" value="Pkinase"/>
    <property type="match status" value="1"/>
</dbReference>
<dbReference type="InterPro" id="IPR011009">
    <property type="entry name" value="Kinase-like_dom_sf"/>
</dbReference>
<evidence type="ECO:0000256" key="4">
    <source>
        <dbReference type="ARBA" id="ARBA00022679"/>
    </source>
</evidence>
<dbReference type="Gene3D" id="3.30.200.20">
    <property type="entry name" value="Phosphorylase Kinase, domain 1"/>
    <property type="match status" value="1"/>
</dbReference>
<dbReference type="GO" id="GO:0005737">
    <property type="term" value="C:cytoplasm"/>
    <property type="evidence" value="ECO:0007669"/>
    <property type="project" value="UniProtKB-UniRule"/>
</dbReference>
<comment type="similarity">
    <text evidence="1 10">Belongs to the protein kinase superfamily. CAMK Ser/Thr protein kinase family. PIM subfamily.</text>
</comment>
<evidence type="ECO:0000256" key="9">
    <source>
        <dbReference type="ARBA" id="ARBA00048679"/>
    </source>
</evidence>
<dbReference type="PROSITE" id="PS00107">
    <property type="entry name" value="PROTEIN_KINASE_ATP"/>
    <property type="match status" value="1"/>
</dbReference>
<feature type="active site" description="Proton acceptor" evidence="11">
    <location>
        <position position="165"/>
    </location>
</feature>
<feature type="binding site" evidence="12">
    <location>
        <position position="125"/>
    </location>
    <ligand>
        <name>ATP</name>
        <dbReference type="ChEBI" id="CHEBI:30616"/>
    </ligand>
</feature>
<dbReference type="Proteomes" id="UP000472263">
    <property type="component" value="Chromosome 16"/>
</dbReference>
<accession>A0A667XZ38</accession>
<dbReference type="GeneTree" id="ENSGT00950000182996"/>
<keyword evidence="2 10" id="KW-0723">Serine/threonine-protein kinase</keyword>
<evidence type="ECO:0000256" key="6">
    <source>
        <dbReference type="ARBA" id="ARBA00022777"/>
    </source>
</evidence>
<keyword evidence="16" id="KW-1185">Reference proteome</keyword>
<evidence type="ECO:0000256" key="7">
    <source>
        <dbReference type="ARBA" id="ARBA00022840"/>
    </source>
</evidence>
<dbReference type="FunCoup" id="A0A667XZ38">
    <property type="interactions" value="1"/>
</dbReference>
<keyword evidence="4 10" id="KW-0808">Transferase</keyword>
<dbReference type="PROSITE" id="PS00108">
    <property type="entry name" value="PROTEIN_KINASE_ST"/>
    <property type="match status" value="1"/>
</dbReference>
<reference evidence="15" key="2">
    <citation type="submission" date="2025-08" db="UniProtKB">
        <authorList>
            <consortium name="Ensembl"/>
        </authorList>
    </citation>
    <scope>IDENTIFICATION</scope>
</reference>
<dbReference type="GO" id="GO:0043066">
    <property type="term" value="P:negative regulation of apoptotic process"/>
    <property type="evidence" value="ECO:0007669"/>
    <property type="project" value="UniProtKB-UniRule"/>
</dbReference>
<dbReference type="InterPro" id="IPR000719">
    <property type="entry name" value="Prot_kinase_dom"/>
</dbReference>
<dbReference type="InterPro" id="IPR008271">
    <property type="entry name" value="Ser/Thr_kinase_AS"/>
</dbReference>
<gene>
    <name evidence="15" type="primary">LOC115374331</name>
</gene>
<evidence type="ECO:0000256" key="10">
    <source>
        <dbReference type="PIRNR" id="PIRNR037993"/>
    </source>
</evidence>
<evidence type="ECO:0000256" key="12">
    <source>
        <dbReference type="PIRSR" id="PIRSR037993-2"/>
    </source>
</evidence>
<dbReference type="SMART" id="SM00220">
    <property type="entry name" value="S_TKc"/>
    <property type="match status" value="1"/>
</dbReference>
<dbReference type="InterPro" id="IPR051138">
    <property type="entry name" value="PIM_Ser/Thr_kinase"/>
</dbReference>
<dbReference type="InterPro" id="IPR017348">
    <property type="entry name" value="PIM1/2/3"/>
</dbReference>
<dbReference type="GO" id="GO:0007346">
    <property type="term" value="P:regulation of mitotic cell cycle"/>
    <property type="evidence" value="ECO:0007669"/>
    <property type="project" value="TreeGrafter"/>
</dbReference>